<name>X1LCI7_9ZZZZ</name>
<reference evidence="1" key="1">
    <citation type="journal article" date="2014" name="Front. Microbiol.">
        <title>High frequency of phylogenetically diverse reductive dehalogenase-homologous genes in deep subseafloor sedimentary metagenomes.</title>
        <authorList>
            <person name="Kawai M."/>
            <person name="Futagami T."/>
            <person name="Toyoda A."/>
            <person name="Takaki Y."/>
            <person name="Nishi S."/>
            <person name="Hori S."/>
            <person name="Arai W."/>
            <person name="Tsubouchi T."/>
            <person name="Morono Y."/>
            <person name="Uchiyama I."/>
            <person name="Ito T."/>
            <person name="Fujiyama A."/>
            <person name="Inagaki F."/>
            <person name="Takami H."/>
        </authorList>
    </citation>
    <scope>NUCLEOTIDE SEQUENCE</scope>
    <source>
        <strain evidence="1">Expedition CK06-06</strain>
    </source>
</reference>
<organism evidence="1">
    <name type="scientific">marine sediment metagenome</name>
    <dbReference type="NCBI Taxonomy" id="412755"/>
    <lineage>
        <taxon>unclassified sequences</taxon>
        <taxon>metagenomes</taxon>
        <taxon>ecological metagenomes</taxon>
    </lineage>
</organism>
<protein>
    <submittedName>
        <fullName evidence="1">Uncharacterized protein</fullName>
    </submittedName>
</protein>
<evidence type="ECO:0000313" key="1">
    <source>
        <dbReference type="EMBL" id="GAH91863.1"/>
    </source>
</evidence>
<accession>X1LCI7</accession>
<comment type="caution">
    <text evidence="1">The sequence shown here is derived from an EMBL/GenBank/DDBJ whole genome shotgun (WGS) entry which is preliminary data.</text>
</comment>
<dbReference type="AlphaFoldDB" id="X1LCI7"/>
<dbReference type="EMBL" id="BARV01000026">
    <property type="protein sequence ID" value="GAH91863.1"/>
    <property type="molecule type" value="Genomic_DNA"/>
</dbReference>
<sequence>MRLKKLSETDILTERIKEIQVDIAQIQRRRIKAALWSGDLERAEDLMLDMQRRELCQAYLDKMNSEEVDLQEV</sequence>
<proteinExistence type="predicted"/>
<gene>
    <name evidence="1" type="ORF">S06H3_00174</name>
</gene>